<accession>A0A812JFC5</accession>
<reference evidence="1" key="1">
    <citation type="submission" date="2021-02" db="EMBL/GenBank/DDBJ databases">
        <authorList>
            <person name="Dougan E. K."/>
            <person name="Rhodes N."/>
            <person name="Thang M."/>
            <person name="Chan C."/>
        </authorList>
    </citation>
    <scope>NUCLEOTIDE SEQUENCE</scope>
</reference>
<dbReference type="OrthoDB" id="437818at2759"/>
<dbReference type="AlphaFoldDB" id="A0A812JFC5"/>
<dbReference type="EMBL" id="CAJNIZ010002224">
    <property type="protein sequence ID" value="CAE7207765.1"/>
    <property type="molecule type" value="Genomic_DNA"/>
</dbReference>
<evidence type="ECO:0000313" key="2">
    <source>
        <dbReference type="Proteomes" id="UP000649617"/>
    </source>
</evidence>
<protein>
    <submittedName>
        <fullName evidence="1">CACNA1I protein</fullName>
    </submittedName>
</protein>
<gene>
    <name evidence="1" type="primary">CACNA1I</name>
    <name evidence="1" type="ORF">SPIL2461_LOCUS2080</name>
</gene>
<name>A0A812JFC5_SYMPI</name>
<proteinExistence type="predicted"/>
<keyword evidence="2" id="KW-1185">Reference proteome</keyword>
<dbReference type="Proteomes" id="UP000649617">
    <property type="component" value="Unassembled WGS sequence"/>
</dbReference>
<evidence type="ECO:0000313" key="1">
    <source>
        <dbReference type="EMBL" id="CAE7207765.1"/>
    </source>
</evidence>
<sequence>MAAGKNMHPDASPERCNSSARIRQDLAAADPRKLAHCWIFQETLMEDLRECLHAYVRIHPLTERLINWDIFNAAAANKSGEGLFFERAWSVARWAAPSLQIRRHKPCMEHFQDPAMAKIVRNADAHLFEKFGYSHCCTSSSHRIW</sequence>
<comment type="caution">
    <text evidence="1">The sequence shown here is derived from an EMBL/GenBank/DDBJ whole genome shotgun (WGS) entry which is preliminary data.</text>
</comment>
<organism evidence="1 2">
    <name type="scientific">Symbiodinium pilosum</name>
    <name type="common">Dinoflagellate</name>
    <dbReference type="NCBI Taxonomy" id="2952"/>
    <lineage>
        <taxon>Eukaryota</taxon>
        <taxon>Sar</taxon>
        <taxon>Alveolata</taxon>
        <taxon>Dinophyceae</taxon>
        <taxon>Suessiales</taxon>
        <taxon>Symbiodiniaceae</taxon>
        <taxon>Symbiodinium</taxon>
    </lineage>
</organism>